<keyword evidence="2" id="KW-1185">Reference proteome</keyword>
<protein>
    <submittedName>
        <fullName evidence="1">Uncharacterized protein</fullName>
    </submittedName>
</protein>
<dbReference type="EMBL" id="JASBWR010000001">
    <property type="protein sequence ID" value="KAJ9113816.1"/>
    <property type="molecule type" value="Genomic_DNA"/>
</dbReference>
<sequence length="534" mass="58195">MVARATAVSSSRIFVRQFTRASYDPAKPFVFAIATRGRCLHTTTPSYLAATPEGELTPGATYVHIPPLEIPASGLVPLEGSVELRVKCVDSNGNPVSTVAHSLAIAKAVEAKCGPIVSISHRRVSSYGPYYTRNTDTDTRLCGDQDPRNGTLLKFMYITLLHPITLTKELGLEIRCHRIPWEHRAAGGPSLEEVERAILEPPGISSPSNSQKNSTSSSQDKQNSVSKAQKTQNEEHDIVFARVSTLSVDGGSSLANKYGVHRRAFNTTGRSRKAIERRRGTKSPKEEKEEDEQILARLTEWKGFYGGYEPLQAIYQPFRPVVQAQTTVEGVGEPFNSTAAQPRGHQAQQQEDKRTLEQRLDAEKAYWRSRREAEKHAKQNEEKNVEALSPGTPSATLLQRLLKGDQPSATAATSSTPPASQNTGLPSSGQHSTPSLTTPANAAASPLNKAQARLVEQARLRAREESSRSGFPRSLLGSSLDNQKQESSSSAVPGFHHMGSEPRNAPSGKGSPSTKKEDEKNQSWMDSVVGLFRA</sequence>
<reference evidence="1" key="1">
    <citation type="submission" date="2023-04" db="EMBL/GenBank/DDBJ databases">
        <title>Draft Genome sequencing of Naganishia species isolated from polar environments using Oxford Nanopore Technology.</title>
        <authorList>
            <person name="Leo P."/>
            <person name="Venkateswaran K."/>
        </authorList>
    </citation>
    <scope>NUCLEOTIDE SEQUENCE</scope>
    <source>
        <strain evidence="1">MNA-CCFEE 5261</strain>
    </source>
</reference>
<organism evidence="1 2">
    <name type="scientific">Naganishia cerealis</name>
    <dbReference type="NCBI Taxonomy" id="610337"/>
    <lineage>
        <taxon>Eukaryota</taxon>
        <taxon>Fungi</taxon>
        <taxon>Dikarya</taxon>
        <taxon>Basidiomycota</taxon>
        <taxon>Agaricomycotina</taxon>
        <taxon>Tremellomycetes</taxon>
        <taxon>Filobasidiales</taxon>
        <taxon>Filobasidiaceae</taxon>
        <taxon>Naganishia</taxon>
    </lineage>
</organism>
<evidence type="ECO:0000313" key="1">
    <source>
        <dbReference type="EMBL" id="KAJ9113816.1"/>
    </source>
</evidence>
<name>A0ACC2WSM5_9TREE</name>
<dbReference type="Proteomes" id="UP001241377">
    <property type="component" value="Unassembled WGS sequence"/>
</dbReference>
<gene>
    <name evidence="1" type="ORF">QFC19_000009</name>
</gene>
<evidence type="ECO:0000313" key="2">
    <source>
        <dbReference type="Proteomes" id="UP001241377"/>
    </source>
</evidence>
<accession>A0ACC2WSM5</accession>
<proteinExistence type="predicted"/>
<comment type="caution">
    <text evidence="1">The sequence shown here is derived from an EMBL/GenBank/DDBJ whole genome shotgun (WGS) entry which is preliminary data.</text>
</comment>